<dbReference type="InterPro" id="IPR027417">
    <property type="entry name" value="P-loop_NTPase"/>
</dbReference>
<dbReference type="Gene3D" id="3.40.50.300">
    <property type="entry name" value="P-loop containing nucleotide triphosphate hydrolases"/>
    <property type="match status" value="1"/>
</dbReference>
<reference evidence="2 3" key="1">
    <citation type="submission" date="2020-02" db="EMBL/GenBank/DDBJ databases">
        <title>Out from the shadows clarifying the taxonomy of the family Cryomorphaceae and related taxa by utilizing the GTDB taxonomic framework.</title>
        <authorList>
            <person name="Bowman J.P."/>
        </authorList>
    </citation>
    <scope>NUCLEOTIDE SEQUENCE [LARGE SCALE GENOMIC DNA]</scope>
    <source>
        <strain evidence="2 3">QSSC 1-22</strain>
    </source>
</reference>
<dbReference type="AlphaFoldDB" id="A0A7K3WN88"/>
<sequence>MNPFLINNYKSPKYFCDRKTETADLLKNIKSKTDTAFFAQRRIGKTALIRHVFYLLKKEKLVSIYLDIYATLDLGDFTNQLANAIYTAFPPKQTVGRRFLEAIKSLRPIITLDEITGTPQLSLDITKTAQFERTMPQLLKFLDSENVQVIIAIDEFQQILTYPEKNVEAILRTVMQTLKNVHFIFCGSNQKMMHQIFNNAKRPFYASTKNVNLQRIDRKEYSKFIKSHFQNNKIDIEADAIELMLDLTDCHTYYTQRLCHEVFDAKVEKVVTDTVLQSLNKILTDNENIYFQYRNLITSNQWKLLKALSIEEKVFQPYSKKFLKDHDLGSSAIVKRSLEALVEKELVYYHSGIEEPYYEVYDKFLMRWMQYK</sequence>
<dbReference type="PANTHER" id="PTHR34301">
    <property type="entry name" value="DNA-BINDING PROTEIN-RELATED"/>
    <property type="match status" value="1"/>
</dbReference>
<keyword evidence="2" id="KW-0067">ATP-binding</keyword>
<keyword evidence="2" id="KW-0547">Nucleotide-binding</keyword>
<dbReference type="Proteomes" id="UP000486602">
    <property type="component" value="Unassembled WGS sequence"/>
</dbReference>
<evidence type="ECO:0000259" key="1">
    <source>
        <dbReference type="Pfam" id="PF01637"/>
    </source>
</evidence>
<accession>A0A7K3WN88</accession>
<gene>
    <name evidence="2" type="ORF">G3O08_05505</name>
</gene>
<dbReference type="RefSeq" id="WP_163283695.1">
    <property type="nucleotide sequence ID" value="NZ_JAAGVY010000007.1"/>
</dbReference>
<dbReference type="Pfam" id="PF01637">
    <property type="entry name" value="ATPase_2"/>
    <property type="match status" value="1"/>
</dbReference>
<organism evidence="2 3">
    <name type="scientific">Cryomorpha ignava</name>
    <dbReference type="NCBI Taxonomy" id="101383"/>
    <lineage>
        <taxon>Bacteria</taxon>
        <taxon>Pseudomonadati</taxon>
        <taxon>Bacteroidota</taxon>
        <taxon>Flavobacteriia</taxon>
        <taxon>Flavobacteriales</taxon>
        <taxon>Cryomorphaceae</taxon>
        <taxon>Cryomorpha</taxon>
    </lineage>
</organism>
<protein>
    <submittedName>
        <fullName evidence="2">ATP-binding protein</fullName>
    </submittedName>
</protein>
<dbReference type="GO" id="GO:0005524">
    <property type="term" value="F:ATP binding"/>
    <property type="evidence" value="ECO:0007669"/>
    <property type="project" value="UniProtKB-KW"/>
</dbReference>
<proteinExistence type="predicted"/>
<comment type="caution">
    <text evidence="2">The sequence shown here is derived from an EMBL/GenBank/DDBJ whole genome shotgun (WGS) entry which is preliminary data.</text>
</comment>
<keyword evidence="3" id="KW-1185">Reference proteome</keyword>
<name>A0A7K3WN88_9FLAO</name>
<dbReference type="InterPro" id="IPR011579">
    <property type="entry name" value="ATPase_dom"/>
</dbReference>
<dbReference type="SUPFAM" id="SSF52540">
    <property type="entry name" value="P-loop containing nucleoside triphosphate hydrolases"/>
    <property type="match status" value="1"/>
</dbReference>
<evidence type="ECO:0000313" key="3">
    <source>
        <dbReference type="Proteomes" id="UP000486602"/>
    </source>
</evidence>
<evidence type="ECO:0000313" key="2">
    <source>
        <dbReference type="EMBL" id="NEN22954.1"/>
    </source>
</evidence>
<feature type="domain" description="ATPase" evidence="1">
    <location>
        <begin position="15"/>
        <end position="250"/>
    </location>
</feature>
<dbReference type="EMBL" id="JAAGVY010000007">
    <property type="protein sequence ID" value="NEN22954.1"/>
    <property type="molecule type" value="Genomic_DNA"/>
</dbReference>
<dbReference type="PANTHER" id="PTHR34301:SF8">
    <property type="entry name" value="ATPASE DOMAIN-CONTAINING PROTEIN"/>
    <property type="match status" value="1"/>
</dbReference>